<feature type="modified residue" description="4-aspartylphosphate" evidence="5">
    <location>
        <position position="65"/>
    </location>
</feature>
<dbReference type="CDD" id="cd06170">
    <property type="entry name" value="LuxR_C_like"/>
    <property type="match status" value="1"/>
</dbReference>
<dbReference type="GO" id="GO:0003677">
    <property type="term" value="F:DNA binding"/>
    <property type="evidence" value="ECO:0007669"/>
    <property type="project" value="UniProtKB-KW"/>
</dbReference>
<dbReference type="InterPro" id="IPR000792">
    <property type="entry name" value="Tscrpt_reg_LuxR_C"/>
</dbReference>
<dbReference type="SUPFAM" id="SSF52172">
    <property type="entry name" value="CheY-like"/>
    <property type="match status" value="1"/>
</dbReference>
<feature type="region of interest" description="Disordered" evidence="6">
    <location>
        <begin position="221"/>
        <end position="247"/>
    </location>
</feature>
<dbReference type="Pfam" id="PF00196">
    <property type="entry name" value="GerE"/>
    <property type="match status" value="1"/>
</dbReference>
<dbReference type="PRINTS" id="PR00038">
    <property type="entry name" value="HTHLUXR"/>
</dbReference>
<accession>D7CG37</accession>
<keyword evidence="1 5" id="KW-0597">Phosphoprotein</keyword>
<evidence type="ECO:0000259" key="7">
    <source>
        <dbReference type="PROSITE" id="PS50043"/>
    </source>
</evidence>
<protein>
    <submittedName>
        <fullName evidence="9">Two component transcriptional regulator, LuxR family protein</fullName>
    </submittedName>
</protein>
<evidence type="ECO:0000256" key="4">
    <source>
        <dbReference type="ARBA" id="ARBA00023163"/>
    </source>
</evidence>
<evidence type="ECO:0000256" key="5">
    <source>
        <dbReference type="PROSITE-ProRule" id="PRU00169"/>
    </source>
</evidence>
<keyword evidence="4" id="KW-0804">Transcription</keyword>
<organism evidence="9 10">
    <name type="scientific">Streptomyces bingchenggensis (strain BCW-1)</name>
    <dbReference type="NCBI Taxonomy" id="749414"/>
    <lineage>
        <taxon>Bacteria</taxon>
        <taxon>Bacillati</taxon>
        <taxon>Actinomycetota</taxon>
        <taxon>Actinomycetes</taxon>
        <taxon>Kitasatosporales</taxon>
        <taxon>Streptomycetaceae</taxon>
        <taxon>Streptomyces</taxon>
    </lineage>
</organism>
<evidence type="ECO:0000256" key="1">
    <source>
        <dbReference type="ARBA" id="ARBA00022553"/>
    </source>
</evidence>
<dbReference type="KEGG" id="sbh:SBI_03824"/>
<dbReference type="STRING" id="749414.SBI_03824"/>
<evidence type="ECO:0000256" key="6">
    <source>
        <dbReference type="SAM" id="MobiDB-lite"/>
    </source>
</evidence>
<dbReference type="AlphaFoldDB" id="D7CG37"/>
<dbReference type="EMBL" id="CP002047">
    <property type="protein sequence ID" value="ADI06945.1"/>
    <property type="molecule type" value="Genomic_DNA"/>
</dbReference>
<dbReference type="Pfam" id="PF00072">
    <property type="entry name" value="Response_reg"/>
    <property type="match status" value="1"/>
</dbReference>
<feature type="domain" description="Response regulatory" evidence="8">
    <location>
        <begin position="14"/>
        <end position="130"/>
    </location>
</feature>
<evidence type="ECO:0000256" key="2">
    <source>
        <dbReference type="ARBA" id="ARBA00023015"/>
    </source>
</evidence>
<dbReference type="PROSITE" id="PS50110">
    <property type="entry name" value="RESPONSE_REGULATORY"/>
    <property type="match status" value="1"/>
</dbReference>
<dbReference type="InterPro" id="IPR011006">
    <property type="entry name" value="CheY-like_superfamily"/>
</dbReference>
<evidence type="ECO:0000259" key="8">
    <source>
        <dbReference type="PROSITE" id="PS50110"/>
    </source>
</evidence>
<dbReference type="SUPFAM" id="SSF46894">
    <property type="entry name" value="C-terminal effector domain of the bipartite response regulators"/>
    <property type="match status" value="1"/>
</dbReference>
<dbReference type="InterPro" id="IPR058245">
    <property type="entry name" value="NreC/VraR/RcsB-like_REC"/>
</dbReference>
<dbReference type="HOGENOM" id="CLU_000445_90_10_11"/>
<evidence type="ECO:0000313" key="9">
    <source>
        <dbReference type="EMBL" id="ADI06945.1"/>
    </source>
</evidence>
<feature type="domain" description="HTH luxR-type" evidence="7">
    <location>
        <begin position="149"/>
        <end position="209"/>
    </location>
</feature>
<dbReference type="SMART" id="SM00448">
    <property type="entry name" value="REC"/>
    <property type="match status" value="1"/>
</dbReference>
<dbReference type="InterPro" id="IPR016032">
    <property type="entry name" value="Sig_transdc_resp-reg_C-effctor"/>
</dbReference>
<keyword evidence="10" id="KW-1185">Reference proteome</keyword>
<dbReference type="PROSITE" id="PS50043">
    <property type="entry name" value="HTH_LUXR_2"/>
    <property type="match status" value="1"/>
</dbReference>
<dbReference type="PATRIC" id="fig|749414.3.peg.3961"/>
<keyword evidence="3" id="KW-0238">DNA-binding</keyword>
<dbReference type="eggNOG" id="COG2197">
    <property type="taxonomic scope" value="Bacteria"/>
</dbReference>
<name>D7CG37_STRBB</name>
<dbReference type="InterPro" id="IPR039420">
    <property type="entry name" value="WalR-like"/>
</dbReference>
<evidence type="ECO:0000313" key="10">
    <source>
        <dbReference type="Proteomes" id="UP000000377"/>
    </source>
</evidence>
<dbReference type="SMART" id="SM00421">
    <property type="entry name" value="HTH_LUXR"/>
    <property type="match status" value="1"/>
</dbReference>
<dbReference type="Gene3D" id="3.40.50.2300">
    <property type="match status" value="1"/>
</dbReference>
<dbReference type="GO" id="GO:0000160">
    <property type="term" value="P:phosphorelay signal transduction system"/>
    <property type="evidence" value="ECO:0007669"/>
    <property type="project" value="InterPro"/>
</dbReference>
<dbReference type="InterPro" id="IPR001789">
    <property type="entry name" value="Sig_transdc_resp-reg_receiver"/>
</dbReference>
<reference evidence="9 10" key="1">
    <citation type="journal article" date="2010" name="J. Bacteriol.">
        <title>Genome sequence of the milbemycin-producing bacterium Streptomyces bingchenggensis.</title>
        <authorList>
            <person name="Wang X.J."/>
            <person name="Yan Y.J."/>
            <person name="Zhang B."/>
            <person name="An J."/>
            <person name="Wang J.J."/>
            <person name="Tian J."/>
            <person name="Jiang L."/>
            <person name="Chen Y.H."/>
            <person name="Huang S.X."/>
            <person name="Yin M."/>
            <person name="Zhang J."/>
            <person name="Gao A.L."/>
            <person name="Liu C.X."/>
            <person name="Zhu Z.X."/>
            <person name="Xiang W.S."/>
        </authorList>
    </citation>
    <scope>NUCLEOTIDE SEQUENCE [LARGE SCALE GENOMIC DNA]</scope>
    <source>
        <strain evidence="9 10">BCW-1</strain>
    </source>
</reference>
<dbReference type="Proteomes" id="UP000000377">
    <property type="component" value="Chromosome"/>
</dbReference>
<dbReference type="CDD" id="cd17535">
    <property type="entry name" value="REC_NarL-like"/>
    <property type="match status" value="1"/>
</dbReference>
<dbReference type="GO" id="GO:0006355">
    <property type="term" value="P:regulation of DNA-templated transcription"/>
    <property type="evidence" value="ECO:0007669"/>
    <property type="project" value="InterPro"/>
</dbReference>
<sequence>MTDTATDNVNDRIRVVVVDDHTVMRAGVVALLTAEPTIEIVGEADNGRAGVDLVERLVPDMALVDLRMPVLDGVAATAEIVALPVPTRVLILTTYDTDAEIERAVEAGAVGYLLKDTTRQQLADAIRSAARGETVLAPKVAERLVARMRRPEPVALTARERDVLHAVADGLSNAEIGRRLVIGEATVKTHLLRVFAKLDVSDRAGRRRGTGTRADRVILSDERPCSGVSSGDVGDAEGGRAVGPRYLPGPSARVKEVLG</sequence>
<dbReference type="PANTHER" id="PTHR43214:SF24">
    <property type="entry name" value="TRANSCRIPTIONAL REGULATORY PROTEIN NARL-RELATED"/>
    <property type="match status" value="1"/>
</dbReference>
<proteinExistence type="predicted"/>
<dbReference type="PROSITE" id="PS00622">
    <property type="entry name" value="HTH_LUXR_1"/>
    <property type="match status" value="1"/>
</dbReference>
<evidence type="ECO:0000256" key="3">
    <source>
        <dbReference type="ARBA" id="ARBA00023125"/>
    </source>
</evidence>
<gene>
    <name evidence="9" type="ordered locus">SBI_03824</name>
</gene>
<keyword evidence="2" id="KW-0805">Transcription regulation</keyword>
<dbReference type="PANTHER" id="PTHR43214">
    <property type="entry name" value="TWO-COMPONENT RESPONSE REGULATOR"/>
    <property type="match status" value="1"/>
</dbReference>